<evidence type="ECO:0000256" key="9">
    <source>
        <dbReference type="ARBA" id="ARBA00022824"/>
    </source>
</evidence>
<dbReference type="GO" id="GO:0106073">
    <property type="term" value="F:dolichyl pyrophosphate Glc2Man9GlcNAc2 alpha-1,2-glucosyltransferase activity"/>
    <property type="evidence" value="ECO:0007669"/>
    <property type="project" value="UniProtKB-EC"/>
</dbReference>
<evidence type="ECO:0000256" key="8">
    <source>
        <dbReference type="ARBA" id="ARBA00022692"/>
    </source>
</evidence>
<protein>
    <recommendedName>
        <fullName evidence="5">Dol-P-Glc:Glc(2)Man(9)GlcNAc(2)-PP-Dol alpha-1,2-glucosyltransferase</fullName>
        <ecNumber evidence="4">2.4.1.256</ecNumber>
    </recommendedName>
    <alternativeName>
        <fullName evidence="12">Asparagine-linked glycosylation protein 10</fullName>
    </alternativeName>
</protein>
<dbReference type="EMBL" id="JAQQPM010000001">
    <property type="protein sequence ID" value="KAK2066903.1"/>
    <property type="molecule type" value="Genomic_DNA"/>
</dbReference>
<evidence type="ECO:0000256" key="13">
    <source>
        <dbReference type="ARBA" id="ARBA00044727"/>
    </source>
</evidence>
<keyword evidence="6" id="KW-0328">Glycosyltransferase</keyword>
<keyword evidence="9" id="KW-0256">Endoplasmic reticulum</keyword>
<proteinExistence type="inferred from homology"/>
<organism evidence="15 16">
    <name type="scientific">Phyllachora maydis</name>
    <dbReference type="NCBI Taxonomy" id="1825666"/>
    <lineage>
        <taxon>Eukaryota</taxon>
        <taxon>Fungi</taxon>
        <taxon>Dikarya</taxon>
        <taxon>Ascomycota</taxon>
        <taxon>Pezizomycotina</taxon>
        <taxon>Sordariomycetes</taxon>
        <taxon>Sordariomycetidae</taxon>
        <taxon>Phyllachorales</taxon>
        <taxon>Phyllachoraceae</taxon>
        <taxon>Phyllachora</taxon>
    </lineage>
</organism>
<dbReference type="EC" id="2.4.1.256" evidence="4"/>
<dbReference type="GO" id="GO:0006488">
    <property type="term" value="P:dolichol-linked oligosaccharide biosynthetic process"/>
    <property type="evidence" value="ECO:0007669"/>
    <property type="project" value="InterPro"/>
</dbReference>
<dbReference type="AlphaFoldDB" id="A0AAD9MAM7"/>
<evidence type="ECO:0000256" key="10">
    <source>
        <dbReference type="ARBA" id="ARBA00022989"/>
    </source>
</evidence>
<evidence type="ECO:0000256" key="1">
    <source>
        <dbReference type="ARBA" id="ARBA00004477"/>
    </source>
</evidence>
<evidence type="ECO:0000256" key="2">
    <source>
        <dbReference type="ARBA" id="ARBA00004922"/>
    </source>
</evidence>
<dbReference type="InterPro" id="IPR016900">
    <property type="entry name" value="Alg10"/>
</dbReference>
<sequence length="112" mass="12642">MEWVISVLLETFTVRELGRGLLIALVLSPAKSLFPALLSHRKSVKSTLSTEVISAGGYVLLYLFARSWLALVCHAVPEPYLDEFFHIPQAQKYCEGRYLDWDDKITTPPGFV</sequence>
<dbReference type="GO" id="GO:0005789">
    <property type="term" value="C:endoplasmic reticulum membrane"/>
    <property type="evidence" value="ECO:0007669"/>
    <property type="project" value="UniProtKB-SubCell"/>
</dbReference>
<evidence type="ECO:0000256" key="5">
    <source>
        <dbReference type="ARBA" id="ARBA00018512"/>
    </source>
</evidence>
<keyword evidence="8" id="KW-0812">Transmembrane</keyword>
<evidence type="ECO:0000256" key="14">
    <source>
        <dbReference type="ARBA" id="ARBA00048064"/>
    </source>
</evidence>
<comment type="pathway">
    <text evidence="2">Protein modification; protein glycosylation.</text>
</comment>
<evidence type="ECO:0000256" key="6">
    <source>
        <dbReference type="ARBA" id="ARBA00022676"/>
    </source>
</evidence>
<evidence type="ECO:0000256" key="11">
    <source>
        <dbReference type="ARBA" id="ARBA00023136"/>
    </source>
</evidence>
<keyword evidence="11" id="KW-0472">Membrane</keyword>
<evidence type="ECO:0000256" key="12">
    <source>
        <dbReference type="ARBA" id="ARBA00032069"/>
    </source>
</evidence>
<comment type="catalytic activity">
    <reaction evidence="14">
        <text>an alpha-D-Glc-(1-&gt;3)-alpha-D-Glc-(1-&gt;3)-alpha-D-Man-(1-&gt;2)-alpha-D-Man-(1-&gt;2)-alpha-D-Man-(1-&gt;3)-[alpha-D-Man-(1-&gt;2)-alpha-D-Man-(1-&gt;3)-[alpha-D-Man-(1-&gt;2)-alpha-D-Man-(1-&gt;6)]-alpha-D-Man-(1-&gt;6)]-beta-D-Man-(1-&gt;4)-beta-D-GlcNAc-(1-&gt;4)-alpha-D-GlcNAc-diphospho-di-trans,poly-cis-dolichol + a di-trans,poly-cis-dolichyl beta-D-glucosyl phosphate = a alpha-D-Glc-(1-&gt;2)-alpha-D-Glc-(1-&gt;3)-alpha-D-Glc-(1-&gt;3)-alpha-D-Man-(1-&gt;2)-alpha-D-Man-(1-&gt;2)-alpha-D-Man-(1-&gt;3)-[alpha-D-Man-(1-&gt;2)-alpha-D-Man-(1-&gt;3)-[alpha-D-Man-(1-&gt;2)-alpha-D-Man-(1-&gt;6)]-alpha-D-Man-(1-&gt;6)]-beta-D-Man-(1-&gt;4)-beta-D-GlcNAc-(1-&gt;4)-alpha-D-GlcNAc-diphospho-di-trans,poly-cis-dolichol + a di-trans,poly-cis-dolichyl phosphate + H(+)</text>
        <dbReference type="Rhea" id="RHEA:29543"/>
        <dbReference type="Rhea" id="RHEA-COMP:19498"/>
        <dbReference type="Rhea" id="RHEA-COMP:19502"/>
        <dbReference type="Rhea" id="RHEA-COMP:19512"/>
        <dbReference type="Rhea" id="RHEA-COMP:19522"/>
        <dbReference type="ChEBI" id="CHEBI:15378"/>
        <dbReference type="ChEBI" id="CHEBI:57525"/>
        <dbReference type="ChEBI" id="CHEBI:57683"/>
        <dbReference type="ChEBI" id="CHEBI:132522"/>
        <dbReference type="ChEBI" id="CHEBI:132523"/>
        <dbReference type="EC" id="2.4.1.256"/>
    </reaction>
    <physiologicalReaction direction="left-to-right" evidence="14">
        <dbReference type="Rhea" id="RHEA:29544"/>
    </physiologicalReaction>
</comment>
<dbReference type="Pfam" id="PF04922">
    <property type="entry name" value="DIE2_ALG10"/>
    <property type="match status" value="1"/>
</dbReference>
<keyword evidence="10" id="KW-1133">Transmembrane helix</keyword>
<evidence type="ECO:0000256" key="4">
    <source>
        <dbReference type="ARBA" id="ARBA00011967"/>
    </source>
</evidence>
<dbReference type="Proteomes" id="UP001217918">
    <property type="component" value="Unassembled WGS sequence"/>
</dbReference>
<comment type="caution">
    <text evidence="15">The sequence shown here is derived from an EMBL/GenBank/DDBJ whole genome shotgun (WGS) entry which is preliminary data.</text>
</comment>
<gene>
    <name evidence="15" type="ORF">P8C59_000681</name>
</gene>
<dbReference type="PANTHER" id="PTHR12989:SF10">
    <property type="entry name" value="DOL-P-GLC:GLC(2)MAN(9)GLCNAC(2)-PP-DOL ALPHA-1,2-GLUCOSYLTRANSFERASE-RELATED"/>
    <property type="match status" value="1"/>
</dbReference>
<dbReference type="PANTHER" id="PTHR12989">
    <property type="entry name" value="ALPHA-1,2-GLUCOSYLTRANSFERASE ALG10"/>
    <property type="match status" value="1"/>
</dbReference>
<comment type="function">
    <text evidence="13">Dol-P-Glc:Glc(2)Man(9)GlcNAc(2)-PP-Dol alpha-1,2-glucosyltransferase that operates in the biosynthetic pathway of dolichol-linked oligosaccharides, the glycan precursors employed in protein asparagine (N)-glycosylation. The assembly of dolichol-linked oligosaccharides begins on the cytosolic side of the endoplasmic reticulum membrane and finishes in its lumen. The sequential addition of sugars to dolichol pyrophosphate produces dolichol-linked oligosaccharides containing fourteen sugars, including two GlcNAcs, nine mannoses and three glucoses. Once assembled, the oligosaccharide is transferred from the lipid to nascent proteins by oligosaccharyltransferases. In the lumen of the endoplasmic reticulum, adds the third and last glucose residue from dolichyl phosphate glucose (Dol-P-Glc) onto the lipid-linked oligosaccharide intermediate Glc(2)Man(9)GlcNAc(2)-PP-Dol to produce Glc(3)Man(9)GlcNAc(2)-PP-Dol.</text>
</comment>
<evidence type="ECO:0000313" key="16">
    <source>
        <dbReference type="Proteomes" id="UP001217918"/>
    </source>
</evidence>
<keyword evidence="16" id="KW-1185">Reference proteome</keyword>
<comment type="subcellular location">
    <subcellularLocation>
        <location evidence="1">Endoplasmic reticulum membrane</location>
        <topology evidence="1">Multi-pass membrane protein</topology>
    </subcellularLocation>
</comment>
<name>A0AAD9MAM7_9PEZI</name>
<evidence type="ECO:0000313" key="15">
    <source>
        <dbReference type="EMBL" id="KAK2066903.1"/>
    </source>
</evidence>
<evidence type="ECO:0000256" key="3">
    <source>
        <dbReference type="ARBA" id="ARBA00010600"/>
    </source>
</evidence>
<accession>A0AAD9MAM7</accession>
<keyword evidence="7" id="KW-0808">Transferase</keyword>
<evidence type="ECO:0000256" key="7">
    <source>
        <dbReference type="ARBA" id="ARBA00022679"/>
    </source>
</evidence>
<reference evidence="15" key="1">
    <citation type="journal article" date="2023" name="Mol. Plant Microbe Interact.">
        <title>Elucidating the Obligate Nature and Biological Capacity of an Invasive Fungal Corn Pathogen.</title>
        <authorList>
            <person name="MacCready J.S."/>
            <person name="Roggenkamp E.M."/>
            <person name="Gdanetz K."/>
            <person name="Chilvers M.I."/>
        </authorList>
    </citation>
    <scope>NUCLEOTIDE SEQUENCE</scope>
    <source>
        <strain evidence="15">PM02</strain>
    </source>
</reference>
<comment type="similarity">
    <text evidence="3">Belongs to the ALG10 glucosyltransferase family.</text>
</comment>